<dbReference type="InterPro" id="IPR026039">
    <property type="entry name" value="YfgM"/>
</dbReference>
<evidence type="ECO:0000256" key="7">
    <source>
        <dbReference type="ARBA" id="ARBA00024197"/>
    </source>
</evidence>
<evidence type="ECO:0000313" key="11">
    <source>
        <dbReference type="EMBL" id="THU01957.1"/>
    </source>
</evidence>
<name>A0A4S8F4B7_9BURK</name>
<reference evidence="11 12" key="1">
    <citation type="journal article" date="2015" name="Antonie Van Leeuwenhoek">
        <title>Lampropedia puyangensis sp. nov., isolated from symptomatic bark of Populus ? euramericana canker and emended description of Lampropedia hyalina (Ehrenberg 1832) Lee et al. 2004.</title>
        <authorList>
            <person name="Li Y."/>
            <person name="Wang T."/>
            <person name="Piao C.G."/>
            <person name="Wang L.F."/>
            <person name="Tian G.Z."/>
            <person name="Zhu T.H."/>
            <person name="Guo M.W."/>
        </authorList>
    </citation>
    <scope>NUCLEOTIDE SEQUENCE [LARGE SCALE GENOMIC DNA]</scope>
    <source>
        <strain evidence="11 12">2-bin</strain>
    </source>
</reference>
<dbReference type="GO" id="GO:0005886">
    <property type="term" value="C:plasma membrane"/>
    <property type="evidence" value="ECO:0007669"/>
    <property type="project" value="UniProtKB-SubCell"/>
</dbReference>
<dbReference type="Gene3D" id="1.25.40.10">
    <property type="entry name" value="Tetratricopeptide repeat domain"/>
    <property type="match status" value="1"/>
</dbReference>
<evidence type="ECO:0000256" key="1">
    <source>
        <dbReference type="ARBA" id="ARBA00004401"/>
    </source>
</evidence>
<evidence type="ECO:0000256" key="6">
    <source>
        <dbReference type="ARBA" id="ARBA00023186"/>
    </source>
</evidence>
<dbReference type="GO" id="GO:0044877">
    <property type="term" value="F:protein-containing complex binding"/>
    <property type="evidence" value="ECO:0007669"/>
    <property type="project" value="InterPro"/>
</dbReference>
<comment type="subcellular location">
    <subcellularLocation>
        <location evidence="1">Cell membrane</location>
        <topology evidence="1">Single-pass type II membrane protein</topology>
    </subcellularLocation>
</comment>
<comment type="caution">
    <text evidence="11">The sequence shown here is derived from an EMBL/GenBank/DDBJ whole genome shotgun (WGS) entry which is preliminary data.</text>
</comment>
<protein>
    <recommendedName>
        <fullName evidence="8">Ancillary SecYEG translocon subunit</fullName>
    </recommendedName>
</protein>
<feature type="transmembrane region" description="Helical" evidence="9">
    <location>
        <begin position="35"/>
        <end position="56"/>
    </location>
</feature>
<evidence type="ECO:0000256" key="5">
    <source>
        <dbReference type="ARBA" id="ARBA00023136"/>
    </source>
</evidence>
<gene>
    <name evidence="11" type="ORF">E9531_08115</name>
</gene>
<evidence type="ECO:0000256" key="9">
    <source>
        <dbReference type="SAM" id="Phobius"/>
    </source>
</evidence>
<dbReference type="InterPro" id="IPR011990">
    <property type="entry name" value="TPR-like_helical_dom_sf"/>
</dbReference>
<dbReference type="InterPro" id="IPR018704">
    <property type="entry name" value="SecYEG/CpoB_TPR"/>
</dbReference>
<dbReference type="PANTHER" id="PTHR38035">
    <property type="entry name" value="UPF0070 PROTEIN YFGM"/>
    <property type="match status" value="1"/>
</dbReference>
<comment type="similarity">
    <text evidence="7">Belongs to the YfgM family.</text>
</comment>
<evidence type="ECO:0000256" key="2">
    <source>
        <dbReference type="ARBA" id="ARBA00022475"/>
    </source>
</evidence>
<dbReference type="Pfam" id="PF09976">
    <property type="entry name" value="TPR_21"/>
    <property type="match status" value="1"/>
</dbReference>
<evidence type="ECO:0000313" key="12">
    <source>
        <dbReference type="Proteomes" id="UP000308917"/>
    </source>
</evidence>
<evidence type="ECO:0000259" key="10">
    <source>
        <dbReference type="Pfam" id="PF09976"/>
    </source>
</evidence>
<keyword evidence="12" id="KW-1185">Reference proteome</keyword>
<evidence type="ECO:0000256" key="4">
    <source>
        <dbReference type="ARBA" id="ARBA00022989"/>
    </source>
</evidence>
<dbReference type="SUPFAM" id="SSF48452">
    <property type="entry name" value="TPR-like"/>
    <property type="match status" value="1"/>
</dbReference>
<keyword evidence="4 9" id="KW-1133">Transmembrane helix</keyword>
<feature type="domain" description="Ancillary SecYEG translocon subunit/Cell division coordinator CpoB TPR" evidence="10">
    <location>
        <begin position="29"/>
        <end position="224"/>
    </location>
</feature>
<keyword evidence="5 9" id="KW-0472">Membrane</keyword>
<evidence type="ECO:0000256" key="8">
    <source>
        <dbReference type="ARBA" id="ARBA00024235"/>
    </source>
</evidence>
<proteinExistence type="inferred from homology"/>
<organism evidence="11 12">
    <name type="scientific">Lampropedia puyangensis</name>
    <dbReference type="NCBI Taxonomy" id="1330072"/>
    <lineage>
        <taxon>Bacteria</taxon>
        <taxon>Pseudomonadati</taxon>
        <taxon>Pseudomonadota</taxon>
        <taxon>Betaproteobacteria</taxon>
        <taxon>Burkholderiales</taxon>
        <taxon>Comamonadaceae</taxon>
        <taxon>Lampropedia</taxon>
    </lineage>
</organism>
<dbReference type="EMBL" id="STFG01000007">
    <property type="protein sequence ID" value="THU01957.1"/>
    <property type="molecule type" value="Genomic_DNA"/>
</dbReference>
<keyword evidence="2" id="KW-1003">Cell membrane</keyword>
<keyword evidence="3 9" id="KW-0812">Transmembrane</keyword>
<dbReference type="Proteomes" id="UP000308917">
    <property type="component" value="Unassembled WGS sequence"/>
</dbReference>
<sequence length="234" mass="26115">MVERFLQILMVFMATHFDLQEQEQLATLKHFWSSWGTLISVAVFAVVAAIAGFNGYQYWQSSQASKAAELFDQVRVGTEQQQADAVTQRLELLQSSYGKTVQASQASLVAGRYWVEKENWAAAADAFKWVASNSKDEGFRALATLHLTSVQMQQQQWDTALATLNGFSFPYEFRALRDDRKGDILQKQGKTQEAIAAYNAAFEAFEPTARYRLVVQSKLNALGQTPAALNRAGA</sequence>
<keyword evidence="6" id="KW-0143">Chaperone</keyword>
<dbReference type="AlphaFoldDB" id="A0A4S8F4B7"/>
<dbReference type="PIRSF" id="PIRSF006170">
    <property type="entry name" value="YfgM"/>
    <property type="match status" value="1"/>
</dbReference>
<evidence type="ECO:0000256" key="3">
    <source>
        <dbReference type="ARBA" id="ARBA00022692"/>
    </source>
</evidence>
<accession>A0A4S8F4B7</accession>
<dbReference type="PANTHER" id="PTHR38035:SF1">
    <property type="entry name" value="ANCILLARY SECYEG TRANSLOCON SUBUNIT"/>
    <property type="match status" value="1"/>
</dbReference>